<evidence type="ECO:0000313" key="8">
    <source>
        <dbReference type="Proteomes" id="UP000240883"/>
    </source>
</evidence>
<dbReference type="Proteomes" id="UP000240883">
    <property type="component" value="Unassembled WGS sequence"/>
</dbReference>
<sequence>MSSPTRTDSSDDLPASTSPSDPTYPPSLGINHGLVQAPPYDPDEDVDLYVDLPQSSSYSDNTSDISNTDTDTDTDPPLYHDIKGILASDEAIDCLARETRFVRPDAIPQGHDECPICMRPFDNGRAEREDPGEWCAFPVRTRCGHVFGLSCLYRDLTCRGKQCGMCRRELDGVVVVVVRGWNCDWEEEEEVGGGSVREGRRLVEERLEVEDWAEEECEAESRPPDGSVMMTLGDEW</sequence>
<accession>A0A2T2P8X5</accession>
<evidence type="ECO:0000256" key="1">
    <source>
        <dbReference type="ARBA" id="ARBA00022723"/>
    </source>
</evidence>
<evidence type="ECO:0000259" key="6">
    <source>
        <dbReference type="PROSITE" id="PS50089"/>
    </source>
</evidence>
<feature type="region of interest" description="Disordered" evidence="5">
    <location>
        <begin position="214"/>
        <end position="236"/>
    </location>
</feature>
<protein>
    <recommendedName>
        <fullName evidence="6">RING-type domain-containing protein</fullName>
    </recommendedName>
</protein>
<keyword evidence="8" id="KW-1185">Reference proteome</keyword>
<dbReference type="EMBL" id="KZ678128">
    <property type="protein sequence ID" value="PSN74095.1"/>
    <property type="molecule type" value="Genomic_DNA"/>
</dbReference>
<dbReference type="InterPro" id="IPR001841">
    <property type="entry name" value="Znf_RING"/>
</dbReference>
<dbReference type="AlphaFoldDB" id="A0A2T2P8X5"/>
<proteinExistence type="predicted"/>
<organism evidence="7 8">
    <name type="scientific">Corynespora cassiicola Philippines</name>
    <dbReference type="NCBI Taxonomy" id="1448308"/>
    <lineage>
        <taxon>Eukaryota</taxon>
        <taxon>Fungi</taxon>
        <taxon>Dikarya</taxon>
        <taxon>Ascomycota</taxon>
        <taxon>Pezizomycotina</taxon>
        <taxon>Dothideomycetes</taxon>
        <taxon>Pleosporomycetidae</taxon>
        <taxon>Pleosporales</taxon>
        <taxon>Corynesporascaceae</taxon>
        <taxon>Corynespora</taxon>
    </lineage>
</organism>
<gene>
    <name evidence="7" type="ORF">BS50DRAFT_580946</name>
</gene>
<keyword evidence="1" id="KW-0479">Metal-binding</keyword>
<evidence type="ECO:0000313" key="7">
    <source>
        <dbReference type="EMBL" id="PSN74095.1"/>
    </source>
</evidence>
<evidence type="ECO:0000256" key="2">
    <source>
        <dbReference type="ARBA" id="ARBA00022771"/>
    </source>
</evidence>
<evidence type="ECO:0000256" key="3">
    <source>
        <dbReference type="ARBA" id="ARBA00022833"/>
    </source>
</evidence>
<dbReference type="InterPro" id="IPR027370">
    <property type="entry name" value="Znf-RING_euk"/>
</dbReference>
<dbReference type="GO" id="GO:0008270">
    <property type="term" value="F:zinc ion binding"/>
    <property type="evidence" value="ECO:0007669"/>
    <property type="project" value="UniProtKB-KW"/>
</dbReference>
<keyword evidence="3" id="KW-0862">Zinc</keyword>
<dbReference type="InterPro" id="IPR013083">
    <property type="entry name" value="Znf_RING/FYVE/PHD"/>
</dbReference>
<feature type="compositionally biased region" description="Low complexity" evidence="5">
    <location>
        <begin position="55"/>
        <end position="69"/>
    </location>
</feature>
<dbReference type="SUPFAM" id="SSF57850">
    <property type="entry name" value="RING/U-box"/>
    <property type="match status" value="1"/>
</dbReference>
<feature type="domain" description="RING-type" evidence="6">
    <location>
        <begin position="114"/>
        <end position="167"/>
    </location>
</feature>
<keyword evidence="2 4" id="KW-0863">Zinc-finger</keyword>
<name>A0A2T2P8X5_CORCC</name>
<reference evidence="7 8" key="1">
    <citation type="journal article" date="2018" name="Front. Microbiol.">
        <title>Genome-Wide Analysis of Corynespora cassiicola Leaf Fall Disease Putative Effectors.</title>
        <authorList>
            <person name="Lopez D."/>
            <person name="Ribeiro S."/>
            <person name="Label P."/>
            <person name="Fumanal B."/>
            <person name="Venisse J.S."/>
            <person name="Kohler A."/>
            <person name="de Oliveira R.R."/>
            <person name="Labutti K."/>
            <person name="Lipzen A."/>
            <person name="Lail K."/>
            <person name="Bauer D."/>
            <person name="Ohm R.A."/>
            <person name="Barry K.W."/>
            <person name="Spatafora J."/>
            <person name="Grigoriev I.V."/>
            <person name="Martin F.M."/>
            <person name="Pujade-Renaud V."/>
        </authorList>
    </citation>
    <scope>NUCLEOTIDE SEQUENCE [LARGE SCALE GENOMIC DNA]</scope>
    <source>
        <strain evidence="7 8">Philippines</strain>
    </source>
</reference>
<evidence type="ECO:0000256" key="4">
    <source>
        <dbReference type="PROSITE-ProRule" id="PRU00175"/>
    </source>
</evidence>
<dbReference type="Gene3D" id="3.30.40.10">
    <property type="entry name" value="Zinc/RING finger domain, C3HC4 (zinc finger)"/>
    <property type="match status" value="1"/>
</dbReference>
<evidence type="ECO:0000256" key="5">
    <source>
        <dbReference type="SAM" id="MobiDB-lite"/>
    </source>
</evidence>
<dbReference type="Pfam" id="PF13445">
    <property type="entry name" value="zf-RING_UBOX"/>
    <property type="match status" value="1"/>
</dbReference>
<dbReference type="PROSITE" id="PS50089">
    <property type="entry name" value="ZF_RING_2"/>
    <property type="match status" value="1"/>
</dbReference>
<feature type="region of interest" description="Disordered" evidence="5">
    <location>
        <begin position="1"/>
        <end position="76"/>
    </location>
</feature>